<dbReference type="PROSITE" id="PS00383">
    <property type="entry name" value="TYR_PHOSPHATASE_1"/>
    <property type="match status" value="1"/>
</dbReference>
<name>A0A9Q1D987_CONCO</name>
<dbReference type="InterPro" id="IPR020422">
    <property type="entry name" value="TYR_PHOSPHATASE_DUAL_dom"/>
</dbReference>
<dbReference type="Gene3D" id="3.90.190.10">
    <property type="entry name" value="Protein tyrosine phosphatase superfamily"/>
    <property type="match status" value="1"/>
</dbReference>
<dbReference type="Pfam" id="PF00782">
    <property type="entry name" value="DSPc"/>
    <property type="match status" value="1"/>
</dbReference>
<evidence type="ECO:0000313" key="16">
    <source>
        <dbReference type="Proteomes" id="UP001152803"/>
    </source>
</evidence>
<evidence type="ECO:0000256" key="6">
    <source>
        <dbReference type="ARBA" id="ARBA00023242"/>
    </source>
</evidence>
<dbReference type="InterPro" id="IPR000387">
    <property type="entry name" value="Tyr_Pase_dom"/>
</dbReference>
<keyword evidence="3" id="KW-0378">Hydrolase</keyword>
<dbReference type="InterPro" id="IPR000340">
    <property type="entry name" value="Dual-sp_phosphatase_cat-dom"/>
</dbReference>
<comment type="subcellular location">
    <subcellularLocation>
        <location evidence="1">Nucleus</location>
    </subcellularLocation>
</comment>
<keyword evidence="5" id="KW-0904">Protein phosphatase</keyword>
<evidence type="ECO:0000256" key="1">
    <source>
        <dbReference type="ARBA" id="ARBA00004123"/>
    </source>
</evidence>
<keyword evidence="4" id="KW-0694">RNA-binding</keyword>
<keyword evidence="16" id="KW-1185">Reference proteome</keyword>
<dbReference type="SMART" id="SM00195">
    <property type="entry name" value="DSPc"/>
    <property type="match status" value="1"/>
</dbReference>
<comment type="similarity">
    <text evidence="2">Belongs to the protein-tyrosine phosphatase family. Non-receptor class dual specificity subfamily.</text>
</comment>
<evidence type="ECO:0000256" key="4">
    <source>
        <dbReference type="ARBA" id="ARBA00022884"/>
    </source>
</evidence>
<dbReference type="OrthoDB" id="428974at2759"/>
<dbReference type="GO" id="GO:0004721">
    <property type="term" value="F:phosphoprotein phosphatase activity"/>
    <property type="evidence" value="ECO:0007669"/>
    <property type="project" value="UniProtKB-KW"/>
</dbReference>
<evidence type="ECO:0000256" key="12">
    <source>
        <dbReference type="SAM" id="MobiDB-lite"/>
    </source>
</evidence>
<protein>
    <recommendedName>
        <fullName evidence="9">RNA/RNP complex-1-interacting phosphatase</fullName>
    </recommendedName>
    <alternativeName>
        <fullName evidence="10">Dual specificity protein phosphatase 11</fullName>
    </alternativeName>
    <alternativeName>
        <fullName evidence="11">Phosphatase that interacts with RNA/RNP complex 1</fullName>
    </alternativeName>
</protein>
<reference evidence="15" key="1">
    <citation type="journal article" date="2023" name="Science">
        <title>Genome structures resolve the early diversification of teleost fishes.</title>
        <authorList>
            <person name="Parey E."/>
            <person name="Louis A."/>
            <person name="Montfort J."/>
            <person name="Bouchez O."/>
            <person name="Roques C."/>
            <person name="Iampietro C."/>
            <person name="Lluch J."/>
            <person name="Castinel A."/>
            <person name="Donnadieu C."/>
            <person name="Desvignes T."/>
            <person name="Floi Bucao C."/>
            <person name="Jouanno E."/>
            <person name="Wen M."/>
            <person name="Mejri S."/>
            <person name="Dirks R."/>
            <person name="Jansen H."/>
            <person name="Henkel C."/>
            <person name="Chen W.J."/>
            <person name="Zahm M."/>
            <person name="Cabau C."/>
            <person name="Klopp C."/>
            <person name="Thompson A.W."/>
            <person name="Robinson-Rechavi M."/>
            <person name="Braasch I."/>
            <person name="Lecointre G."/>
            <person name="Bobe J."/>
            <person name="Postlethwait J.H."/>
            <person name="Berthelot C."/>
            <person name="Roest Crollius H."/>
            <person name="Guiguen Y."/>
        </authorList>
    </citation>
    <scope>NUCLEOTIDE SEQUENCE</scope>
    <source>
        <strain evidence="15">Concon-B</strain>
    </source>
</reference>
<evidence type="ECO:0000256" key="5">
    <source>
        <dbReference type="ARBA" id="ARBA00022912"/>
    </source>
</evidence>
<dbReference type="FunFam" id="3.90.190.10:FF:000064">
    <property type="entry name" value="RNA/RNP complex-1-interacting phosphatase homolog"/>
    <property type="match status" value="1"/>
</dbReference>
<gene>
    <name evidence="15" type="ORF">COCON_G00156330</name>
</gene>
<evidence type="ECO:0000259" key="13">
    <source>
        <dbReference type="PROSITE" id="PS50054"/>
    </source>
</evidence>
<dbReference type="InterPro" id="IPR029021">
    <property type="entry name" value="Prot-tyrosine_phosphatase-like"/>
</dbReference>
<dbReference type="CDD" id="cd17665">
    <property type="entry name" value="DSP_DUSP11"/>
    <property type="match status" value="1"/>
</dbReference>
<feature type="domain" description="Tyrosine specific protein phosphatases" evidence="14">
    <location>
        <begin position="174"/>
        <end position="243"/>
    </location>
</feature>
<dbReference type="PANTHER" id="PTHR10367:SF9">
    <property type="entry name" value="DUAL-SPECIFICITY PHOSPHATASE 11 (RNA_RNP COMPLEX 1-INTERACTING)"/>
    <property type="match status" value="1"/>
</dbReference>
<dbReference type="EMBL" id="JAFJMO010000011">
    <property type="protein sequence ID" value="KAJ8263176.1"/>
    <property type="molecule type" value="Genomic_DNA"/>
</dbReference>
<dbReference type="InterPro" id="IPR016130">
    <property type="entry name" value="Tyr_Pase_AS"/>
</dbReference>
<comment type="subunit">
    <text evidence="8">Monomer. May interact with SFRS7 and SFRS9/SRP30C.</text>
</comment>
<dbReference type="AlphaFoldDB" id="A0A9Q1D987"/>
<feature type="domain" description="Tyrosine-protein phosphatase" evidence="13">
    <location>
        <begin position="111"/>
        <end position="254"/>
    </location>
</feature>
<dbReference type="InterPro" id="IPR051029">
    <property type="entry name" value="mRNA_Capping_Enz/RNA_Phosphat"/>
</dbReference>
<evidence type="ECO:0000256" key="3">
    <source>
        <dbReference type="ARBA" id="ARBA00022801"/>
    </source>
</evidence>
<keyword evidence="6" id="KW-0539">Nucleus</keyword>
<evidence type="ECO:0000259" key="14">
    <source>
        <dbReference type="PROSITE" id="PS50056"/>
    </source>
</evidence>
<dbReference type="GO" id="GO:0005634">
    <property type="term" value="C:nucleus"/>
    <property type="evidence" value="ECO:0007669"/>
    <property type="project" value="UniProtKB-SubCell"/>
</dbReference>
<organism evidence="15 16">
    <name type="scientific">Conger conger</name>
    <name type="common">Conger eel</name>
    <name type="synonym">Muraena conger</name>
    <dbReference type="NCBI Taxonomy" id="82655"/>
    <lineage>
        <taxon>Eukaryota</taxon>
        <taxon>Metazoa</taxon>
        <taxon>Chordata</taxon>
        <taxon>Craniata</taxon>
        <taxon>Vertebrata</taxon>
        <taxon>Euteleostomi</taxon>
        <taxon>Actinopterygii</taxon>
        <taxon>Neopterygii</taxon>
        <taxon>Teleostei</taxon>
        <taxon>Anguilliformes</taxon>
        <taxon>Congridae</taxon>
        <taxon>Conger</taxon>
    </lineage>
</organism>
<evidence type="ECO:0000256" key="7">
    <source>
        <dbReference type="ARBA" id="ARBA00054725"/>
    </source>
</evidence>
<dbReference type="PROSITE" id="PS50056">
    <property type="entry name" value="TYR_PHOSPHATASE_2"/>
    <property type="match status" value="1"/>
</dbReference>
<comment type="caution">
    <text evidence="15">The sequence shown here is derived from an EMBL/GenBank/DDBJ whole genome shotgun (WGS) entry which is preliminary data.</text>
</comment>
<dbReference type="GO" id="GO:0003723">
    <property type="term" value="F:RNA binding"/>
    <property type="evidence" value="ECO:0007669"/>
    <property type="project" value="UniProtKB-KW"/>
</dbReference>
<proteinExistence type="inferred from homology"/>
<accession>A0A9Q1D987</accession>
<feature type="region of interest" description="Disordered" evidence="12">
    <location>
        <begin position="313"/>
        <end position="372"/>
    </location>
</feature>
<dbReference type="SUPFAM" id="SSF52799">
    <property type="entry name" value="(Phosphotyrosine protein) phosphatases II"/>
    <property type="match status" value="1"/>
</dbReference>
<sequence>MFCLIEHGVLFLGARAFGTRHVFISTVRRENDKSFARFNKLSLVGVPGTATTSILECHKRSISDSNRVEMPFKKNKIPDRWMDYQALGKRIPGTRFIAFKVPLKQSLRKCFPSSEAFGPFELVHQLEEEKEELGLIIDLTFTTRYYSPMDLPDSVHYLKIFTTGHQVPSDPTILSFKKAVYRFLQENENNDKVIGVHCTHGLNRTGYLVCRYLIDVEGIVPSEAVALFNRSRGHPIERQNYLHDLLSGPQRSNTGIEEPDQDPIRGSAGCSQDGPPVCRCSPFNKSLHQSQSFSGAPTHPPLLPHELTPCGQEQALRRPPQRRPPPCRSGAEHNPSGGVALSSCLQGPQEKPQSAPGKPHKKRNKKNKGNRS</sequence>
<evidence type="ECO:0000256" key="9">
    <source>
        <dbReference type="ARBA" id="ARBA00068666"/>
    </source>
</evidence>
<evidence type="ECO:0000256" key="10">
    <source>
        <dbReference type="ARBA" id="ARBA00076572"/>
    </source>
</evidence>
<dbReference type="PROSITE" id="PS50054">
    <property type="entry name" value="TYR_PHOSPHATASE_DUAL"/>
    <property type="match status" value="1"/>
</dbReference>
<evidence type="ECO:0000256" key="11">
    <source>
        <dbReference type="ARBA" id="ARBA00080235"/>
    </source>
</evidence>
<evidence type="ECO:0000256" key="8">
    <source>
        <dbReference type="ARBA" id="ARBA00065987"/>
    </source>
</evidence>
<feature type="compositionally biased region" description="Basic residues" evidence="12">
    <location>
        <begin position="358"/>
        <end position="372"/>
    </location>
</feature>
<dbReference type="Proteomes" id="UP001152803">
    <property type="component" value="Unassembled WGS sequence"/>
</dbReference>
<dbReference type="GO" id="GO:0004651">
    <property type="term" value="F:polynucleotide 5'-phosphatase activity"/>
    <property type="evidence" value="ECO:0007669"/>
    <property type="project" value="TreeGrafter"/>
</dbReference>
<feature type="region of interest" description="Disordered" evidence="12">
    <location>
        <begin position="246"/>
        <end position="270"/>
    </location>
</feature>
<dbReference type="PANTHER" id="PTHR10367">
    <property type="entry name" value="MRNA-CAPPING ENZYME"/>
    <property type="match status" value="1"/>
</dbReference>
<evidence type="ECO:0000313" key="15">
    <source>
        <dbReference type="EMBL" id="KAJ8263176.1"/>
    </source>
</evidence>
<comment type="function">
    <text evidence="7">Possesses RNA 5'-triphosphatase and diphosphatase activities, but displays a poor protein-tyrosine phosphatase activity. In addition, has phosphatase activity with ATP, ADP and O-methylfluorescein phosphate (in vitro). Binds to RNA. May participate in nuclear mRNA metabolism.</text>
</comment>
<evidence type="ECO:0000256" key="2">
    <source>
        <dbReference type="ARBA" id="ARBA00008601"/>
    </source>
</evidence>